<protein>
    <submittedName>
        <fullName evidence="2">Uncharacterized protein</fullName>
    </submittedName>
</protein>
<feature type="region of interest" description="Disordered" evidence="1">
    <location>
        <begin position="261"/>
        <end position="286"/>
    </location>
</feature>
<proteinExistence type="predicted"/>
<accession>A0A9P6ZLC8</accession>
<sequence>MSLLPDGDLFTDNSRAQQPHFQQGAYMHEIEQFQTLHEKYRVLELQIAKVTAECDTILAAYQYLASAVHFPINDPFQFNSLLIPTLTNTSNAGQRLNLKTHPNVQFWNKADYLEWLDSADAKHAVLRGKLAFLEDSDGNPISETTIDAIRKALRAAWLELLIRKLAPLTWGKLTTSGAQLMNSLMENTYPIFKLANNGWKLDYLTTTSYASWWRNHMDKFGNPPVGRDNEGDMKGKKRKQCMEFESEVPEVVVKKIKVDCGTQESTTPPPAYPSPSLTPLSPPQAESCMSAHGAVATPVLEEVAPEGILPEPLSAPKPVKIMIINPLSTLALAASGVASIDPSLEL</sequence>
<reference evidence="2" key="1">
    <citation type="journal article" date="2020" name="New Phytol.">
        <title>Comparative genomics reveals dynamic genome evolution in host specialist ectomycorrhizal fungi.</title>
        <authorList>
            <person name="Lofgren L.A."/>
            <person name="Nguyen N.H."/>
            <person name="Vilgalys R."/>
            <person name="Ruytinx J."/>
            <person name="Liao H.L."/>
            <person name="Branco S."/>
            <person name="Kuo A."/>
            <person name="LaButti K."/>
            <person name="Lipzen A."/>
            <person name="Andreopoulos W."/>
            <person name="Pangilinan J."/>
            <person name="Riley R."/>
            <person name="Hundley H."/>
            <person name="Na H."/>
            <person name="Barry K."/>
            <person name="Grigoriev I.V."/>
            <person name="Stajich J.E."/>
            <person name="Kennedy P.G."/>
        </authorList>
    </citation>
    <scope>NUCLEOTIDE SEQUENCE</scope>
    <source>
        <strain evidence="2">DOB743</strain>
    </source>
</reference>
<dbReference type="Proteomes" id="UP000714275">
    <property type="component" value="Unassembled WGS sequence"/>
</dbReference>
<evidence type="ECO:0000313" key="3">
    <source>
        <dbReference type="Proteomes" id="UP000714275"/>
    </source>
</evidence>
<evidence type="ECO:0000313" key="2">
    <source>
        <dbReference type="EMBL" id="KAG1770583.1"/>
    </source>
</evidence>
<dbReference type="EMBL" id="JABBWD010000064">
    <property type="protein sequence ID" value="KAG1770583.1"/>
    <property type="molecule type" value="Genomic_DNA"/>
</dbReference>
<organism evidence="2 3">
    <name type="scientific">Suillus placidus</name>
    <dbReference type="NCBI Taxonomy" id="48579"/>
    <lineage>
        <taxon>Eukaryota</taxon>
        <taxon>Fungi</taxon>
        <taxon>Dikarya</taxon>
        <taxon>Basidiomycota</taxon>
        <taxon>Agaricomycotina</taxon>
        <taxon>Agaricomycetes</taxon>
        <taxon>Agaricomycetidae</taxon>
        <taxon>Boletales</taxon>
        <taxon>Suillineae</taxon>
        <taxon>Suillaceae</taxon>
        <taxon>Suillus</taxon>
    </lineage>
</organism>
<comment type="caution">
    <text evidence="2">The sequence shown here is derived from an EMBL/GenBank/DDBJ whole genome shotgun (WGS) entry which is preliminary data.</text>
</comment>
<dbReference type="AlphaFoldDB" id="A0A9P6ZLC8"/>
<name>A0A9P6ZLC8_9AGAM</name>
<keyword evidence="3" id="KW-1185">Reference proteome</keyword>
<evidence type="ECO:0000256" key="1">
    <source>
        <dbReference type="SAM" id="MobiDB-lite"/>
    </source>
</evidence>
<dbReference type="OrthoDB" id="2662332at2759"/>
<gene>
    <name evidence="2" type="ORF">EV702DRAFT_1049309</name>
</gene>